<keyword evidence="2" id="KW-1185">Reference proteome</keyword>
<dbReference type="EMBL" id="BAABFR010000091">
    <property type="protein sequence ID" value="GAA4401734.1"/>
    <property type="molecule type" value="Genomic_DNA"/>
</dbReference>
<dbReference type="Proteomes" id="UP001500635">
    <property type="component" value="Unassembled WGS sequence"/>
</dbReference>
<gene>
    <name evidence="1" type="ORF">GCM10023147_41630</name>
</gene>
<sequence>MSKSTSFYPTPAVDTAGTHIVSHAGAVVLLRTAEKAGLTCGLSAGTRPWRKRSAVHDPGKTLLDPAGRSPWAGTAWRI</sequence>
<reference evidence="2" key="1">
    <citation type="journal article" date="2019" name="Int. J. Syst. Evol. Microbiol.">
        <title>The Global Catalogue of Microorganisms (GCM) 10K type strain sequencing project: providing services to taxonomists for standard genome sequencing and annotation.</title>
        <authorList>
            <consortium name="The Broad Institute Genomics Platform"/>
            <consortium name="The Broad Institute Genome Sequencing Center for Infectious Disease"/>
            <person name="Wu L."/>
            <person name="Ma J."/>
        </authorList>
    </citation>
    <scope>NUCLEOTIDE SEQUENCE [LARGE SCALE GENOMIC DNA]</scope>
    <source>
        <strain evidence="2">JCM 17688</strain>
    </source>
</reference>
<organism evidence="1 2">
    <name type="scientific">Tsukamurella soli</name>
    <dbReference type="NCBI Taxonomy" id="644556"/>
    <lineage>
        <taxon>Bacteria</taxon>
        <taxon>Bacillati</taxon>
        <taxon>Actinomycetota</taxon>
        <taxon>Actinomycetes</taxon>
        <taxon>Mycobacteriales</taxon>
        <taxon>Tsukamurellaceae</taxon>
        <taxon>Tsukamurella</taxon>
    </lineage>
</organism>
<comment type="caution">
    <text evidence="1">The sequence shown here is derived from an EMBL/GenBank/DDBJ whole genome shotgun (WGS) entry which is preliminary data.</text>
</comment>
<protein>
    <recommendedName>
        <fullName evidence="3">Transposase DDE domain group 1</fullName>
    </recommendedName>
</protein>
<proteinExistence type="predicted"/>
<evidence type="ECO:0000313" key="1">
    <source>
        <dbReference type="EMBL" id="GAA4401734.1"/>
    </source>
</evidence>
<evidence type="ECO:0000313" key="2">
    <source>
        <dbReference type="Proteomes" id="UP001500635"/>
    </source>
</evidence>
<accession>A0ABP8K827</accession>
<name>A0ABP8K827_9ACTN</name>
<evidence type="ECO:0008006" key="3">
    <source>
        <dbReference type="Google" id="ProtNLM"/>
    </source>
</evidence>